<keyword evidence="5" id="KW-0285">Flavoprotein</keyword>
<evidence type="ECO:0000256" key="15">
    <source>
        <dbReference type="ARBA" id="ARBA00023201"/>
    </source>
</evidence>
<keyword evidence="18" id="KW-1185">Reference proteome</keyword>
<evidence type="ECO:0000313" key="18">
    <source>
        <dbReference type="Proteomes" id="UP001356308"/>
    </source>
</evidence>
<evidence type="ECO:0000256" key="12">
    <source>
        <dbReference type="ARBA" id="ARBA00023065"/>
    </source>
</evidence>
<evidence type="ECO:0000256" key="6">
    <source>
        <dbReference type="ARBA" id="ARBA00022643"/>
    </source>
</evidence>
<keyword evidence="13" id="KW-0830">Ubiquinone</keyword>
<keyword evidence="12" id="KW-0406">Ion transport</keyword>
<evidence type="ECO:0000256" key="10">
    <source>
        <dbReference type="ARBA" id="ARBA00023027"/>
    </source>
</evidence>
<dbReference type="SMART" id="SM00900">
    <property type="entry name" value="FMN_bind"/>
    <property type="match status" value="1"/>
</dbReference>
<dbReference type="Proteomes" id="UP001356308">
    <property type="component" value="Unassembled WGS sequence"/>
</dbReference>
<dbReference type="InterPro" id="IPR007329">
    <property type="entry name" value="FMN-bd"/>
</dbReference>
<accession>A0ABU7IUA7</accession>
<gene>
    <name evidence="17" type="ORF">V1I91_10350</name>
</gene>
<evidence type="ECO:0000256" key="5">
    <source>
        <dbReference type="ARBA" id="ARBA00022630"/>
    </source>
</evidence>
<comment type="caution">
    <text evidence="17">The sequence shown here is derived from an EMBL/GenBank/DDBJ whole genome shotgun (WGS) entry which is preliminary data.</text>
</comment>
<sequence>MRAFWIIGLLMIIVFSCKEEPKANMPTPGETIQESPKIKQLSAVQKEILKFADSTFSDSVDMNKIIAFKKIDTQGIITDIDMNEGVRLFKELKKSNTVDALPIFEVINTNTAILPINGRGFGGAIWAKVLVNIKTLEIKKIEFDHKAETYGYGSATTQKSFENQFVGTKIDLDKHFFALQQNMEKRMDDGVFIDGISGATVTSGAAVQMVNLGLQKYKGYLNP</sequence>
<evidence type="ECO:0000256" key="14">
    <source>
        <dbReference type="ARBA" id="ARBA00023136"/>
    </source>
</evidence>
<proteinExistence type="predicted"/>
<evidence type="ECO:0000259" key="16">
    <source>
        <dbReference type="SMART" id="SM00900"/>
    </source>
</evidence>
<keyword evidence="2" id="KW-1003">Cell membrane</keyword>
<keyword evidence="15" id="KW-0739">Sodium transport</keyword>
<protein>
    <submittedName>
        <fullName evidence="17">FMN-binding protein</fullName>
    </submittedName>
</protein>
<feature type="domain" description="FMN-binding" evidence="16">
    <location>
        <begin position="120"/>
        <end position="217"/>
    </location>
</feature>
<organism evidence="17 18">
    <name type="scientific">Maribacter cobaltidurans</name>
    <dbReference type="NCBI Taxonomy" id="1178778"/>
    <lineage>
        <taxon>Bacteria</taxon>
        <taxon>Pseudomonadati</taxon>
        <taxon>Bacteroidota</taxon>
        <taxon>Flavobacteriia</taxon>
        <taxon>Flavobacteriales</taxon>
        <taxon>Flavobacteriaceae</taxon>
        <taxon>Maribacter</taxon>
    </lineage>
</organism>
<dbReference type="PANTHER" id="PTHR37838:SF1">
    <property type="entry name" value="NA(+)-TRANSLOCATING NADH-QUINONE REDUCTASE SUBUNIT C"/>
    <property type="match status" value="1"/>
</dbReference>
<keyword evidence="11" id="KW-0915">Sodium</keyword>
<evidence type="ECO:0000256" key="13">
    <source>
        <dbReference type="ARBA" id="ARBA00023075"/>
    </source>
</evidence>
<keyword evidence="3" id="KW-0997">Cell inner membrane</keyword>
<evidence type="ECO:0000256" key="2">
    <source>
        <dbReference type="ARBA" id="ARBA00022475"/>
    </source>
</evidence>
<name>A0ABU7IUA7_9FLAO</name>
<keyword evidence="14" id="KW-0472">Membrane</keyword>
<dbReference type="Gene3D" id="3.90.1010.20">
    <property type="match status" value="1"/>
</dbReference>
<evidence type="ECO:0000256" key="11">
    <source>
        <dbReference type="ARBA" id="ARBA00023053"/>
    </source>
</evidence>
<dbReference type="EMBL" id="JAZDDG010000004">
    <property type="protein sequence ID" value="MEE1976470.1"/>
    <property type="molecule type" value="Genomic_DNA"/>
</dbReference>
<evidence type="ECO:0000256" key="7">
    <source>
        <dbReference type="ARBA" id="ARBA00022692"/>
    </source>
</evidence>
<keyword evidence="6" id="KW-0288">FMN</keyword>
<keyword evidence="7" id="KW-0812">Transmembrane</keyword>
<evidence type="ECO:0000256" key="4">
    <source>
        <dbReference type="ARBA" id="ARBA00022553"/>
    </source>
</evidence>
<reference evidence="17 18" key="1">
    <citation type="submission" date="2024-01" db="EMBL/GenBank/DDBJ databases">
        <title>Maribacter spp. originated from different algae showed divergent polysaccharides utilization ability.</title>
        <authorList>
            <person name="Wang H."/>
            <person name="Wu Y."/>
        </authorList>
    </citation>
    <scope>NUCLEOTIDE SEQUENCE [LARGE SCALE GENOMIC DNA]</scope>
    <source>
        <strain evidence="17 18">PR1</strain>
    </source>
</reference>
<keyword evidence="10" id="KW-0520">NAD</keyword>
<keyword evidence="8" id="KW-1278">Translocase</keyword>
<evidence type="ECO:0000256" key="3">
    <source>
        <dbReference type="ARBA" id="ARBA00022519"/>
    </source>
</evidence>
<dbReference type="PROSITE" id="PS51257">
    <property type="entry name" value="PROKAR_LIPOPROTEIN"/>
    <property type="match status" value="1"/>
</dbReference>
<dbReference type="InterPro" id="IPR010204">
    <property type="entry name" value="NqrC"/>
</dbReference>
<keyword evidence="9" id="KW-1133">Transmembrane helix</keyword>
<dbReference type="RefSeq" id="WP_272651168.1">
    <property type="nucleotide sequence ID" value="NZ_JAZDDG010000004.1"/>
</dbReference>
<evidence type="ECO:0000313" key="17">
    <source>
        <dbReference type="EMBL" id="MEE1976470.1"/>
    </source>
</evidence>
<keyword evidence="4" id="KW-0597">Phosphoprotein</keyword>
<dbReference type="PANTHER" id="PTHR37838">
    <property type="entry name" value="NA(+)-TRANSLOCATING NADH-QUINONE REDUCTASE SUBUNIT C"/>
    <property type="match status" value="1"/>
</dbReference>
<evidence type="ECO:0000256" key="9">
    <source>
        <dbReference type="ARBA" id="ARBA00022989"/>
    </source>
</evidence>
<evidence type="ECO:0000256" key="1">
    <source>
        <dbReference type="ARBA" id="ARBA00022448"/>
    </source>
</evidence>
<evidence type="ECO:0000256" key="8">
    <source>
        <dbReference type="ARBA" id="ARBA00022967"/>
    </source>
</evidence>
<dbReference type="Pfam" id="PF04205">
    <property type="entry name" value="FMN_bind"/>
    <property type="match status" value="1"/>
</dbReference>
<keyword evidence="1" id="KW-0813">Transport</keyword>